<proteinExistence type="predicted"/>
<sequence length="351" mass="40630">MKIFVQNQTIEEVMTFLEEAVGWTTVINQETKWVEMMPNCSCKQFEDVTEFMTTSTIVLIHRMGGKIQFKTNLLEHEGVYKILDMFHQFFERTHLSKEETEESMRLIGSHLRKVENLDGQEVDLLTAFTNIDIMPMKEEDFPIQLVKEAAEQWKNKATAELAEEGLKQAEKALEKMQRDFLSIHQSLLFSKAAIRGSSIAIKHLLAGEESSRKEIAMKQLVDELLNLAMATQVAISKNSEYLPPISERERLIKILKVREEMVDVMKEKEEGMGLSTKKREIPIYPYSLLASNIPTGQKNMLSPTRKIALRFLEPIRTGNAWEFLPILKKILIMDQKLIRKYLLQEKIENSH</sequence>
<reference evidence="1" key="1">
    <citation type="journal article" date="2016" name="Nature">
        <title>Redefining the invertebrate RNA virosphere.</title>
        <authorList>
            <person name="Shi M."/>
            <person name="Lin X.D."/>
            <person name="Tian J.H."/>
            <person name="Chen L.J."/>
            <person name="Chen X."/>
            <person name="Li C.X."/>
            <person name="Qin X.C."/>
            <person name="Li J."/>
            <person name="Cao J.P."/>
            <person name="Eden J.S."/>
            <person name="Buchmann J."/>
            <person name="Wang W."/>
            <person name="Xu J."/>
            <person name="Holmes E.C."/>
            <person name="Zhang Y.Z."/>
        </authorList>
    </citation>
    <scope>NUCLEOTIDE SEQUENCE</scope>
    <source>
        <strain evidence="1">WHBL73074</strain>
    </source>
</reference>
<dbReference type="EMBL" id="KX883219">
    <property type="protein sequence ID" value="APG76516.1"/>
    <property type="molecule type" value="Genomic_RNA"/>
</dbReference>
<protein>
    <submittedName>
        <fullName evidence="1">Uncharacterized protein</fullName>
    </submittedName>
</protein>
<evidence type="ECO:0000313" key="1">
    <source>
        <dbReference type="EMBL" id="APG76516.1"/>
    </source>
</evidence>
<organism evidence="1">
    <name type="scientific">Hubei noda-like virus 24</name>
    <dbReference type="NCBI Taxonomy" id="1922980"/>
    <lineage>
        <taxon>Viruses</taxon>
        <taxon>Riboviria</taxon>
    </lineage>
</organism>
<name>A0A1L3KGH5_9VIRU</name>
<accession>A0A1L3KGH5</accession>